<dbReference type="GO" id="GO:0016787">
    <property type="term" value="F:hydrolase activity"/>
    <property type="evidence" value="ECO:0007669"/>
    <property type="project" value="InterPro"/>
</dbReference>
<dbReference type="EMBL" id="FAXA01000190">
    <property type="protein sequence ID" value="CUV02110.1"/>
    <property type="molecule type" value="Genomic_DNA"/>
</dbReference>
<protein>
    <submittedName>
        <fullName evidence="2">Xaa-Pro dipeptidase</fullName>
    </submittedName>
</protein>
<proteinExistence type="predicted"/>
<dbReference type="InterPro" id="IPR006680">
    <property type="entry name" value="Amidohydro-rel"/>
</dbReference>
<dbReference type="AlphaFoldDB" id="A0A160VBZ7"/>
<gene>
    <name evidence="2" type="ORF">MGWOODY_Clf1010</name>
</gene>
<feature type="domain" description="Amidohydrolase-related" evidence="1">
    <location>
        <begin position="2"/>
        <end position="164"/>
    </location>
</feature>
<reference evidence="2" key="1">
    <citation type="submission" date="2015-10" db="EMBL/GenBank/DDBJ databases">
        <authorList>
            <person name="Gilbert D.G."/>
        </authorList>
    </citation>
    <scope>NUCLEOTIDE SEQUENCE</scope>
</reference>
<dbReference type="PANTHER" id="PTHR43135:SF3">
    <property type="entry name" value="ALPHA-D-RIBOSE 1-METHYLPHOSPHONATE 5-TRIPHOSPHATE DIPHOSPHATASE"/>
    <property type="match status" value="1"/>
</dbReference>
<evidence type="ECO:0000259" key="1">
    <source>
        <dbReference type="Pfam" id="PF01979"/>
    </source>
</evidence>
<dbReference type="Gene3D" id="3.20.20.140">
    <property type="entry name" value="Metal-dependent hydrolases"/>
    <property type="match status" value="1"/>
</dbReference>
<dbReference type="Pfam" id="PF01979">
    <property type="entry name" value="Amidohydro_1"/>
    <property type="match status" value="1"/>
</dbReference>
<dbReference type="InterPro" id="IPR032466">
    <property type="entry name" value="Metal_Hydrolase"/>
</dbReference>
<accession>A0A160VBZ7</accession>
<dbReference type="PANTHER" id="PTHR43135">
    <property type="entry name" value="ALPHA-D-RIBOSE 1-METHYLPHOSPHONATE 5-TRIPHOSPHATE DIPHOSPHATASE"/>
    <property type="match status" value="1"/>
</dbReference>
<organism evidence="2">
    <name type="scientific">hydrothermal vent metagenome</name>
    <dbReference type="NCBI Taxonomy" id="652676"/>
    <lineage>
        <taxon>unclassified sequences</taxon>
        <taxon>metagenomes</taxon>
        <taxon>ecological metagenomes</taxon>
    </lineage>
</organism>
<evidence type="ECO:0000313" key="2">
    <source>
        <dbReference type="EMBL" id="CUV02110.1"/>
    </source>
</evidence>
<dbReference type="InterPro" id="IPR051781">
    <property type="entry name" value="Metallo-dep_Hydrolase"/>
</dbReference>
<dbReference type="SUPFAM" id="SSF51556">
    <property type="entry name" value="Metallo-dependent hydrolases"/>
    <property type="match status" value="1"/>
</dbReference>
<name>A0A160VBZ7_9ZZZZ</name>
<sequence length="181" mass="19114">MAIEAGAGSIEHGCYLADDPDLLKMMADQGTFFVPTFEVYEFHGTVSAPHMIARSLALMDVHRESLHKAMEAGVRVVAGTDAGGFVHGDNAREVEILVERGMTGMQAIQAATGLAAECAGLQKDIGTLESGKFADLLVLEGDPSKDISILRNRDKIKMVMKGGDAFVDKLPAATGSPQPVG</sequence>